<name>A0A7X0RS61_9BACL</name>
<evidence type="ECO:0000259" key="3">
    <source>
        <dbReference type="PROSITE" id="PS51186"/>
    </source>
</evidence>
<evidence type="ECO:0000313" key="4">
    <source>
        <dbReference type="EMBL" id="MBB6672693.1"/>
    </source>
</evidence>
<dbReference type="Pfam" id="PF00583">
    <property type="entry name" value="Acetyltransf_1"/>
    <property type="match status" value="1"/>
</dbReference>
<evidence type="ECO:0000256" key="1">
    <source>
        <dbReference type="ARBA" id="ARBA00022679"/>
    </source>
</evidence>
<dbReference type="GO" id="GO:0016747">
    <property type="term" value="F:acyltransferase activity, transferring groups other than amino-acyl groups"/>
    <property type="evidence" value="ECO:0007669"/>
    <property type="project" value="InterPro"/>
</dbReference>
<evidence type="ECO:0000256" key="2">
    <source>
        <dbReference type="ARBA" id="ARBA00023315"/>
    </source>
</evidence>
<dbReference type="SUPFAM" id="SSF55729">
    <property type="entry name" value="Acyl-CoA N-acyltransferases (Nat)"/>
    <property type="match status" value="1"/>
</dbReference>
<dbReference type="PROSITE" id="PS51186">
    <property type="entry name" value="GNAT"/>
    <property type="match status" value="1"/>
</dbReference>
<comment type="caution">
    <text evidence="4">The sequence shown here is derived from an EMBL/GenBank/DDBJ whole genome shotgun (WGS) entry which is preliminary data.</text>
</comment>
<dbReference type="InterPro" id="IPR000182">
    <property type="entry name" value="GNAT_dom"/>
</dbReference>
<reference evidence="4 5" key="1">
    <citation type="submission" date="2020-08" db="EMBL/GenBank/DDBJ databases">
        <title>Cohnella phylogeny.</title>
        <authorList>
            <person name="Dunlap C."/>
        </authorList>
    </citation>
    <scope>NUCLEOTIDE SEQUENCE [LARGE SCALE GENOMIC DNA]</scope>
    <source>
        <strain evidence="4 5">DSM 28246</strain>
    </source>
</reference>
<dbReference type="EMBL" id="JACJVP010000030">
    <property type="protein sequence ID" value="MBB6672693.1"/>
    <property type="molecule type" value="Genomic_DNA"/>
</dbReference>
<keyword evidence="2" id="KW-0012">Acyltransferase</keyword>
<accession>A0A7X0RS61</accession>
<dbReference type="Gene3D" id="3.40.630.30">
    <property type="match status" value="1"/>
</dbReference>
<dbReference type="AlphaFoldDB" id="A0A7X0RS61"/>
<dbReference type="Proteomes" id="UP000547209">
    <property type="component" value="Unassembled WGS sequence"/>
</dbReference>
<organism evidence="4 5">
    <name type="scientific">Cohnella nanjingensis</name>
    <dbReference type="NCBI Taxonomy" id="1387779"/>
    <lineage>
        <taxon>Bacteria</taxon>
        <taxon>Bacillati</taxon>
        <taxon>Bacillota</taxon>
        <taxon>Bacilli</taxon>
        <taxon>Bacillales</taxon>
        <taxon>Paenibacillaceae</taxon>
        <taxon>Cohnella</taxon>
    </lineage>
</organism>
<gene>
    <name evidence="4" type="ORF">H7C19_18585</name>
</gene>
<dbReference type="InterPro" id="IPR050832">
    <property type="entry name" value="Bact_Acetyltransf"/>
</dbReference>
<dbReference type="RefSeq" id="WP_185670548.1">
    <property type="nucleotide sequence ID" value="NZ_JACJVP010000030.1"/>
</dbReference>
<dbReference type="PANTHER" id="PTHR43877">
    <property type="entry name" value="AMINOALKYLPHOSPHONATE N-ACETYLTRANSFERASE-RELATED-RELATED"/>
    <property type="match status" value="1"/>
</dbReference>
<dbReference type="CDD" id="cd04301">
    <property type="entry name" value="NAT_SF"/>
    <property type="match status" value="1"/>
</dbReference>
<dbReference type="InterPro" id="IPR016181">
    <property type="entry name" value="Acyl_CoA_acyltransferase"/>
</dbReference>
<protein>
    <submittedName>
        <fullName evidence="4">GNAT family N-acetyltransferase</fullName>
    </submittedName>
</protein>
<feature type="domain" description="N-acetyltransferase" evidence="3">
    <location>
        <begin position="27"/>
        <end position="176"/>
    </location>
</feature>
<evidence type="ECO:0000313" key="5">
    <source>
        <dbReference type="Proteomes" id="UP000547209"/>
    </source>
</evidence>
<proteinExistence type="predicted"/>
<keyword evidence="5" id="KW-1185">Reference proteome</keyword>
<dbReference type="PANTHER" id="PTHR43877:SF2">
    <property type="entry name" value="AMINOALKYLPHOSPHONATE N-ACETYLTRANSFERASE-RELATED"/>
    <property type="match status" value="1"/>
</dbReference>
<keyword evidence="1 4" id="KW-0808">Transferase</keyword>
<sequence length="176" mass="20442">MIRYTTLRRLSLAERETLGEYGYASLERYRISREEEADAIVFRLQRERLETPYRKVYEYDEETDWRIALGYSIGAFEEDRLLGFLIAEPQMWNRTLHLMDLHVALPHRQRGIGRGLLEEMGVLARGRGFRALAAETQNTNGPAMAFYRACGFALDGLDLTLYDGLDETALFMKKHL</sequence>